<dbReference type="RefSeq" id="WP_186942603.1">
    <property type="nucleotide sequence ID" value="NZ_JACOGA010000012.1"/>
</dbReference>
<feature type="domain" description="General secretion pathway GspH" evidence="12">
    <location>
        <begin position="67"/>
        <end position="201"/>
    </location>
</feature>
<dbReference type="Proteomes" id="UP000624279">
    <property type="component" value="Unassembled WGS sequence"/>
</dbReference>
<keyword evidence="7 11" id="KW-1133">Transmembrane helix</keyword>
<dbReference type="SUPFAM" id="SSF54523">
    <property type="entry name" value="Pili subunits"/>
    <property type="match status" value="1"/>
</dbReference>
<dbReference type="Pfam" id="PF07963">
    <property type="entry name" value="N_methyl"/>
    <property type="match status" value="1"/>
</dbReference>
<evidence type="ECO:0000256" key="6">
    <source>
        <dbReference type="ARBA" id="ARBA00022692"/>
    </source>
</evidence>
<dbReference type="InterPro" id="IPR012902">
    <property type="entry name" value="N_methyl_site"/>
</dbReference>
<dbReference type="EMBL" id="JACOGA010000012">
    <property type="protein sequence ID" value="MBC3874611.1"/>
    <property type="molecule type" value="Genomic_DNA"/>
</dbReference>
<evidence type="ECO:0000256" key="7">
    <source>
        <dbReference type="ARBA" id="ARBA00022989"/>
    </source>
</evidence>
<organism evidence="13 14">
    <name type="scientific">Undibacterium flavidum</name>
    <dbReference type="NCBI Taxonomy" id="2762297"/>
    <lineage>
        <taxon>Bacteria</taxon>
        <taxon>Pseudomonadati</taxon>
        <taxon>Pseudomonadota</taxon>
        <taxon>Betaproteobacteria</taxon>
        <taxon>Burkholderiales</taxon>
        <taxon>Oxalobacteraceae</taxon>
        <taxon>Undibacterium</taxon>
    </lineage>
</organism>
<evidence type="ECO:0000256" key="2">
    <source>
        <dbReference type="ARBA" id="ARBA00021549"/>
    </source>
</evidence>
<gene>
    <name evidence="13" type="ORF">H8K55_13550</name>
</gene>
<protein>
    <recommendedName>
        <fullName evidence="2">Type II secretion system protein H</fullName>
    </recommendedName>
    <alternativeName>
        <fullName evidence="10">General secretion pathway protein H</fullName>
    </alternativeName>
</protein>
<proteinExistence type="inferred from homology"/>
<evidence type="ECO:0000256" key="11">
    <source>
        <dbReference type="SAM" id="Phobius"/>
    </source>
</evidence>
<keyword evidence="8 11" id="KW-0472">Membrane</keyword>
<keyword evidence="4" id="KW-0488">Methylation</keyword>
<evidence type="ECO:0000256" key="8">
    <source>
        <dbReference type="ARBA" id="ARBA00023136"/>
    </source>
</evidence>
<dbReference type="InterPro" id="IPR022346">
    <property type="entry name" value="T2SS_GspH"/>
</dbReference>
<evidence type="ECO:0000256" key="1">
    <source>
        <dbReference type="ARBA" id="ARBA00004377"/>
    </source>
</evidence>
<keyword evidence="3" id="KW-1003">Cell membrane</keyword>
<dbReference type="Pfam" id="PF12019">
    <property type="entry name" value="GspH"/>
    <property type="match status" value="1"/>
</dbReference>
<keyword evidence="14" id="KW-1185">Reference proteome</keyword>
<keyword evidence="6 11" id="KW-0812">Transmembrane</keyword>
<evidence type="ECO:0000313" key="14">
    <source>
        <dbReference type="Proteomes" id="UP000624279"/>
    </source>
</evidence>
<name>A0ABR6YDH2_9BURK</name>
<comment type="similarity">
    <text evidence="9">Belongs to the GSP H family.</text>
</comment>
<feature type="transmembrane region" description="Helical" evidence="11">
    <location>
        <begin position="30"/>
        <end position="52"/>
    </location>
</feature>
<evidence type="ECO:0000256" key="4">
    <source>
        <dbReference type="ARBA" id="ARBA00022481"/>
    </source>
</evidence>
<evidence type="ECO:0000256" key="3">
    <source>
        <dbReference type="ARBA" id="ARBA00022475"/>
    </source>
</evidence>
<sequence>MLILSFVFDILFGLRIWSHKMLRKIKCKSAGATLLEALIALAIISILIKLAVASYSRLFSQTQIIVAASELHAALLFARSEALKRGGNVIICRSTSANAPYPVCNADHSDSDSNSGWGDGWIIFHDSNGDGRLSDSEDIIRVQGRLFLSNRDGSIIPTPNRKQIKFNSFGQVYGVYMQFAIVQSHQEREANLERYICIASGGRARIDKVTCSGR</sequence>
<dbReference type="InterPro" id="IPR045584">
    <property type="entry name" value="Pilin-like"/>
</dbReference>
<dbReference type="Gene3D" id="3.55.40.10">
    <property type="entry name" value="minor pseudopilin epsh domain"/>
    <property type="match status" value="1"/>
</dbReference>
<evidence type="ECO:0000256" key="9">
    <source>
        <dbReference type="ARBA" id="ARBA00025772"/>
    </source>
</evidence>
<evidence type="ECO:0000256" key="10">
    <source>
        <dbReference type="ARBA" id="ARBA00030775"/>
    </source>
</evidence>
<evidence type="ECO:0000313" key="13">
    <source>
        <dbReference type="EMBL" id="MBC3874611.1"/>
    </source>
</evidence>
<comment type="caution">
    <text evidence="13">The sequence shown here is derived from an EMBL/GenBank/DDBJ whole genome shotgun (WGS) entry which is preliminary data.</text>
</comment>
<keyword evidence="5" id="KW-0997">Cell inner membrane</keyword>
<evidence type="ECO:0000259" key="12">
    <source>
        <dbReference type="Pfam" id="PF12019"/>
    </source>
</evidence>
<comment type="subcellular location">
    <subcellularLocation>
        <location evidence="1">Cell inner membrane</location>
        <topology evidence="1">Single-pass membrane protein</topology>
    </subcellularLocation>
</comment>
<reference evidence="13 14" key="1">
    <citation type="submission" date="2020-08" db="EMBL/GenBank/DDBJ databases">
        <title>Novel species isolated from subtropical streams in China.</title>
        <authorList>
            <person name="Lu H."/>
        </authorList>
    </citation>
    <scope>NUCLEOTIDE SEQUENCE [LARGE SCALE GENOMIC DNA]</scope>
    <source>
        <strain evidence="13 14">LX15W</strain>
    </source>
</reference>
<accession>A0ABR6YDH2</accession>
<evidence type="ECO:0000256" key="5">
    <source>
        <dbReference type="ARBA" id="ARBA00022519"/>
    </source>
</evidence>